<evidence type="ECO:0000256" key="1">
    <source>
        <dbReference type="SAM" id="MobiDB-lite"/>
    </source>
</evidence>
<evidence type="ECO:0000313" key="2">
    <source>
        <dbReference type="EMBL" id="SOR32725.1"/>
    </source>
</evidence>
<reference evidence="3" key="1">
    <citation type="submission" date="2017-10" db="EMBL/GenBank/DDBJ databases">
        <authorList>
            <person name="Regsiter A."/>
            <person name="William W."/>
        </authorList>
    </citation>
    <scope>NUCLEOTIDE SEQUENCE [LARGE SCALE GENOMIC DNA]</scope>
</reference>
<dbReference type="AlphaFoldDB" id="A0A2N9AZH2"/>
<evidence type="ECO:0000313" key="3">
    <source>
        <dbReference type="Proteomes" id="UP000233769"/>
    </source>
</evidence>
<dbReference type="Proteomes" id="UP000233769">
    <property type="component" value="Chromosome tk0001"/>
</dbReference>
<organism evidence="2 3">
    <name type="scientific">Methylorubrum extorquens</name>
    <name type="common">Methylobacterium dichloromethanicum</name>
    <name type="synonym">Methylobacterium extorquens</name>
    <dbReference type="NCBI Taxonomy" id="408"/>
    <lineage>
        <taxon>Bacteria</taxon>
        <taxon>Pseudomonadati</taxon>
        <taxon>Pseudomonadota</taxon>
        <taxon>Alphaproteobacteria</taxon>
        <taxon>Hyphomicrobiales</taxon>
        <taxon>Methylobacteriaceae</taxon>
        <taxon>Methylorubrum</taxon>
    </lineage>
</organism>
<protein>
    <submittedName>
        <fullName evidence="2">Uncharacterized protein</fullName>
    </submittedName>
</protein>
<proteinExistence type="predicted"/>
<accession>A0A2N9AZH2</accession>
<gene>
    <name evidence="2" type="ORF">TK0001_6166</name>
</gene>
<feature type="compositionally biased region" description="Low complexity" evidence="1">
    <location>
        <begin position="17"/>
        <end position="29"/>
    </location>
</feature>
<dbReference type="EMBL" id="LT962688">
    <property type="protein sequence ID" value="SOR32725.1"/>
    <property type="molecule type" value="Genomic_DNA"/>
</dbReference>
<name>A0A2N9AZH2_METEX</name>
<feature type="region of interest" description="Disordered" evidence="1">
    <location>
        <begin position="1"/>
        <end position="29"/>
    </location>
</feature>
<sequence length="42" mass="4363">MRRGLRPTPAANGRRVGAGPPFSAGPPFYASLTPESAGSMLY</sequence>